<feature type="domain" description="Semialdehyde dehydrogenase NAD-binding" evidence="4">
    <location>
        <begin position="5"/>
        <end position="118"/>
    </location>
</feature>
<dbReference type="CDD" id="cd23933">
    <property type="entry name" value="ALDH_C"/>
    <property type="match status" value="1"/>
</dbReference>
<dbReference type="InterPro" id="IPR036291">
    <property type="entry name" value="NAD(P)-bd_dom_sf"/>
</dbReference>
<dbReference type="Pfam" id="PF01118">
    <property type="entry name" value="Semialdhyde_dh"/>
    <property type="match status" value="1"/>
</dbReference>
<dbReference type="NCBIfam" id="NF006157">
    <property type="entry name" value="PRK08300.1"/>
    <property type="match status" value="1"/>
</dbReference>
<proteinExistence type="inferred from homology"/>
<dbReference type="Proteomes" id="UP000600565">
    <property type="component" value="Unassembled WGS sequence"/>
</dbReference>
<dbReference type="InterPro" id="IPR015426">
    <property type="entry name" value="Acetylaldehyde_DH_C"/>
</dbReference>
<comment type="catalytic activity">
    <reaction evidence="3">
        <text>acetaldehyde + NAD(+) + CoA = acetyl-CoA + NADH + H(+)</text>
        <dbReference type="Rhea" id="RHEA:23288"/>
        <dbReference type="ChEBI" id="CHEBI:15343"/>
        <dbReference type="ChEBI" id="CHEBI:15378"/>
        <dbReference type="ChEBI" id="CHEBI:57287"/>
        <dbReference type="ChEBI" id="CHEBI:57288"/>
        <dbReference type="ChEBI" id="CHEBI:57540"/>
        <dbReference type="ChEBI" id="CHEBI:57945"/>
        <dbReference type="EC" id="1.2.1.10"/>
    </reaction>
</comment>
<feature type="active site" description="Acyl-thioester intermediate" evidence="3">
    <location>
        <position position="126"/>
    </location>
</feature>
<dbReference type="SUPFAM" id="SSF55347">
    <property type="entry name" value="Glyceraldehyde-3-phosphate dehydrogenase-like, C-terminal domain"/>
    <property type="match status" value="1"/>
</dbReference>
<dbReference type="Gene3D" id="3.40.50.720">
    <property type="entry name" value="NAD(P)-binding Rossmann-like Domain"/>
    <property type="match status" value="1"/>
</dbReference>
<dbReference type="GO" id="GO:0008774">
    <property type="term" value="F:acetaldehyde dehydrogenase (acetylating) activity"/>
    <property type="evidence" value="ECO:0007669"/>
    <property type="project" value="UniProtKB-EC"/>
</dbReference>
<name>A0ABR8XLC6_9BACL</name>
<evidence type="ECO:0000256" key="2">
    <source>
        <dbReference type="ARBA" id="ARBA00023027"/>
    </source>
</evidence>
<dbReference type="RefSeq" id="WP_191703326.1">
    <property type="nucleotide sequence ID" value="NZ_JACSPW010000004.1"/>
</dbReference>
<sequence length="296" mass="31711">MKKVKVGIIGSGNIGTDLMKKVMRSDSLEMSVLIGIDPASDGLKRAQDVGINTISNGIEGFLQQPELADILFDATSAKVHQTHVDALVPLGKRIVDLTPAAIGPFVVPAVNLQKHIDQPVVNMITCGGQATIPIVYAIQRIQSVAYAEIIATIASKSAGPGTRANIDEFTETTARAIEQVGGAKQGKAIIILNPAEPPMLMRDTVSCLLEEEAKDPLQIKQSIKEIVQAVNEYVPGYRLKIEPLVDGREVKVFLEVEGLGDYLPVYAGNLDIMTAAGLKVAEMIAQQLQQEGVHIS</sequence>
<dbReference type="EMBL" id="JACSPW010000004">
    <property type="protein sequence ID" value="MBD8032742.1"/>
    <property type="molecule type" value="Genomic_DNA"/>
</dbReference>
<evidence type="ECO:0000256" key="1">
    <source>
        <dbReference type="ARBA" id="ARBA00009244"/>
    </source>
</evidence>
<evidence type="ECO:0000256" key="3">
    <source>
        <dbReference type="HAMAP-Rule" id="MF_01657"/>
    </source>
</evidence>
<dbReference type="SUPFAM" id="SSF51735">
    <property type="entry name" value="NAD(P)-binding Rossmann-fold domains"/>
    <property type="match status" value="1"/>
</dbReference>
<protein>
    <recommendedName>
        <fullName evidence="3">Acetaldehyde dehydrogenase</fullName>
        <ecNumber evidence="3">1.2.1.10</ecNumber>
    </recommendedName>
    <alternativeName>
        <fullName evidence="3">Acetaldehyde dehydrogenase [acetylating]</fullName>
    </alternativeName>
</protein>
<dbReference type="Pfam" id="PF09290">
    <property type="entry name" value="AcetDehyd-dimer"/>
    <property type="match status" value="1"/>
</dbReference>
<dbReference type="PIRSF" id="PIRSF015689">
    <property type="entry name" value="Actaldh_dh_actl"/>
    <property type="match status" value="1"/>
</dbReference>
<accession>A0ABR8XLC6</accession>
<keyword evidence="3 5" id="KW-0560">Oxidoreductase</keyword>
<dbReference type="HAMAP" id="MF_01657">
    <property type="entry name" value="Ac_ald_DH_ac"/>
    <property type="match status" value="1"/>
</dbReference>
<feature type="binding site" evidence="3">
    <location>
        <begin position="11"/>
        <end position="14"/>
    </location>
    <ligand>
        <name>NAD(+)</name>
        <dbReference type="ChEBI" id="CHEBI:57540"/>
    </ligand>
</feature>
<dbReference type="SMART" id="SM00859">
    <property type="entry name" value="Semialdhyde_dh"/>
    <property type="match status" value="1"/>
</dbReference>
<dbReference type="InterPro" id="IPR003361">
    <property type="entry name" value="Acetaldehyde_dehydrogenase"/>
</dbReference>
<dbReference type="NCBIfam" id="TIGR03215">
    <property type="entry name" value="ac_ald_DH_ac"/>
    <property type="match status" value="1"/>
</dbReference>
<evidence type="ECO:0000259" key="4">
    <source>
        <dbReference type="SMART" id="SM00859"/>
    </source>
</evidence>
<comment type="similarity">
    <text evidence="1 3">Belongs to the acetaldehyde dehydrogenase family.</text>
</comment>
<keyword evidence="2 3" id="KW-0520">NAD</keyword>
<dbReference type="Gene3D" id="3.30.360.10">
    <property type="entry name" value="Dihydrodipicolinate Reductase, domain 2"/>
    <property type="match status" value="1"/>
</dbReference>
<organism evidence="5 6">
    <name type="scientific">Solibacillus merdavium</name>
    <dbReference type="NCBI Taxonomy" id="2762218"/>
    <lineage>
        <taxon>Bacteria</taxon>
        <taxon>Bacillati</taxon>
        <taxon>Bacillota</taxon>
        <taxon>Bacilli</taxon>
        <taxon>Bacillales</taxon>
        <taxon>Caryophanaceae</taxon>
        <taxon>Solibacillus</taxon>
    </lineage>
</organism>
<dbReference type="EC" id="1.2.1.10" evidence="3"/>
<reference evidence="5 6" key="1">
    <citation type="submission" date="2020-08" db="EMBL/GenBank/DDBJ databases">
        <title>A Genomic Blueprint of the Chicken Gut Microbiome.</title>
        <authorList>
            <person name="Gilroy R."/>
            <person name="Ravi A."/>
            <person name="Getino M."/>
            <person name="Pursley I."/>
            <person name="Horton D.L."/>
            <person name="Alikhan N.-F."/>
            <person name="Baker D."/>
            <person name="Gharbi K."/>
            <person name="Hall N."/>
            <person name="Watson M."/>
            <person name="Adriaenssens E.M."/>
            <person name="Foster-Nyarko E."/>
            <person name="Jarju S."/>
            <person name="Secka A."/>
            <person name="Antonio M."/>
            <person name="Oren A."/>
            <person name="Chaudhuri R."/>
            <person name="La Ragione R.M."/>
            <person name="Hildebrand F."/>
            <person name="Pallen M.J."/>
        </authorList>
    </citation>
    <scope>NUCLEOTIDE SEQUENCE [LARGE SCALE GENOMIC DNA]</scope>
    <source>
        <strain evidence="5 6">Sa1YVA6</strain>
    </source>
</reference>
<feature type="binding site" evidence="3">
    <location>
        <begin position="157"/>
        <end position="165"/>
    </location>
    <ligand>
        <name>NAD(+)</name>
        <dbReference type="ChEBI" id="CHEBI:57540"/>
    </ligand>
</feature>
<evidence type="ECO:0000313" key="5">
    <source>
        <dbReference type="EMBL" id="MBD8032742.1"/>
    </source>
</evidence>
<dbReference type="InterPro" id="IPR000534">
    <property type="entry name" value="Semialdehyde_DH_NAD-bd"/>
</dbReference>
<evidence type="ECO:0000313" key="6">
    <source>
        <dbReference type="Proteomes" id="UP000600565"/>
    </source>
</evidence>
<keyword evidence="3" id="KW-0058">Aromatic hydrocarbons catabolism</keyword>
<comment type="caution">
    <text evidence="5">The sequence shown here is derived from an EMBL/GenBank/DDBJ whole genome shotgun (WGS) entry which is preliminary data.</text>
</comment>
<gene>
    <name evidence="5" type="ORF">H9632_06650</name>
</gene>
<feature type="binding site" evidence="3">
    <location>
        <position position="269"/>
    </location>
    <ligand>
        <name>NAD(+)</name>
        <dbReference type="ChEBI" id="CHEBI:57540"/>
    </ligand>
</feature>
<keyword evidence="6" id="KW-1185">Reference proteome</keyword>